<dbReference type="PANTHER" id="PTHR43180">
    <property type="entry name" value="3-OXOACYL-(ACYL-CARRIER-PROTEIN) REDUCTASE (AFU_ORTHOLOGUE AFUA_6G11210)"/>
    <property type="match status" value="1"/>
</dbReference>
<dbReference type="GO" id="GO:0016491">
    <property type="term" value="F:oxidoreductase activity"/>
    <property type="evidence" value="ECO:0007669"/>
    <property type="project" value="UniProtKB-KW"/>
</dbReference>
<accession>A0A6J6B2B7</accession>
<dbReference type="SUPFAM" id="SSF51735">
    <property type="entry name" value="NAD(P)-binding Rossmann-fold domains"/>
    <property type="match status" value="1"/>
</dbReference>
<reference evidence="3" key="1">
    <citation type="submission" date="2020-05" db="EMBL/GenBank/DDBJ databases">
        <authorList>
            <person name="Chiriac C."/>
            <person name="Salcher M."/>
            <person name="Ghai R."/>
            <person name="Kavagutti S V."/>
        </authorList>
    </citation>
    <scope>NUCLEOTIDE SEQUENCE</scope>
</reference>
<dbReference type="InterPro" id="IPR002347">
    <property type="entry name" value="SDR_fam"/>
</dbReference>
<dbReference type="AlphaFoldDB" id="A0A6J6B2B7"/>
<dbReference type="PANTHER" id="PTHR43180:SF66">
    <property type="entry name" value="SHORT-CHAIN DEHYDROGENASE_REDUCTASE FAMILY PROTEIN"/>
    <property type="match status" value="1"/>
</dbReference>
<evidence type="ECO:0000313" key="3">
    <source>
        <dbReference type="EMBL" id="CAB4533280.1"/>
    </source>
</evidence>
<keyword evidence="2" id="KW-0560">Oxidoreductase</keyword>
<dbReference type="EMBL" id="CAEZSE010000059">
    <property type="protein sequence ID" value="CAB4533280.1"/>
    <property type="molecule type" value="Genomic_DNA"/>
</dbReference>
<dbReference type="CDD" id="cd05233">
    <property type="entry name" value="SDR_c"/>
    <property type="match status" value="1"/>
</dbReference>
<dbReference type="Gene3D" id="3.40.50.720">
    <property type="entry name" value="NAD(P)-binding Rossmann-like Domain"/>
    <property type="match status" value="1"/>
</dbReference>
<name>A0A6J6B2B7_9ZZZZ</name>
<gene>
    <name evidence="3" type="ORF">UFOPK1353_00482</name>
</gene>
<dbReference type="InterPro" id="IPR036291">
    <property type="entry name" value="NAD(P)-bd_dom_sf"/>
</dbReference>
<protein>
    <submittedName>
        <fullName evidence="3">Unannotated protein</fullName>
    </submittedName>
</protein>
<organism evidence="3">
    <name type="scientific">freshwater metagenome</name>
    <dbReference type="NCBI Taxonomy" id="449393"/>
    <lineage>
        <taxon>unclassified sequences</taxon>
        <taxon>metagenomes</taxon>
        <taxon>ecological metagenomes</taxon>
    </lineage>
</organism>
<comment type="similarity">
    <text evidence="1">Belongs to the short-chain dehydrogenases/reductases (SDR) family.</text>
</comment>
<dbReference type="Pfam" id="PF00106">
    <property type="entry name" value="adh_short"/>
    <property type="match status" value="1"/>
</dbReference>
<sequence length="266" mass="28068">MSANTSNQSSSQSSSQAANQLAGQRAFITGGASGIGAEMARRFTREGATVVVADVNDSLGKQIAVEVGGEYVHLDVTDSQAWQKLMPTFEPFDIVCLNAGVSTHQNVIGNISNYPLEHVDNDAYQRIMSINVDGVVFGARAVIPGMVARKTGHILVTASLAGIIAIAPDPIYGLTKHAMVGLVKSLGPALEPHGVCISALCPGFLDTPLVSELAREYAKTFSMGVMDVSIAGDLAMRALTERIAGSQWTVMAGQPITQYVYAQPFI</sequence>
<proteinExistence type="inferred from homology"/>
<evidence type="ECO:0000256" key="2">
    <source>
        <dbReference type="ARBA" id="ARBA00023002"/>
    </source>
</evidence>
<dbReference type="PRINTS" id="PR00081">
    <property type="entry name" value="GDHRDH"/>
</dbReference>
<evidence type="ECO:0000256" key="1">
    <source>
        <dbReference type="ARBA" id="ARBA00006484"/>
    </source>
</evidence>